<dbReference type="SUPFAM" id="SSF48179">
    <property type="entry name" value="6-phosphogluconate dehydrogenase C-terminal domain-like"/>
    <property type="match status" value="1"/>
</dbReference>
<keyword evidence="6" id="KW-1185">Reference proteome</keyword>
<dbReference type="Pfam" id="PF20463">
    <property type="entry name" value="PDH_C"/>
    <property type="match status" value="1"/>
</dbReference>
<gene>
    <name evidence="5" type="ORF">AAY24_13490</name>
</gene>
<dbReference type="Pfam" id="PF01817">
    <property type="entry name" value="CM_2"/>
    <property type="match status" value="1"/>
</dbReference>
<proteinExistence type="predicted"/>
<evidence type="ECO:0000256" key="2">
    <source>
        <dbReference type="ARBA" id="ARBA00023002"/>
    </source>
</evidence>
<dbReference type="RefSeq" id="WP_046860135.1">
    <property type="nucleotide sequence ID" value="NZ_CP011412.1"/>
</dbReference>
<dbReference type="PROSITE" id="PS51176">
    <property type="entry name" value="PDH_ADH"/>
    <property type="match status" value="1"/>
</dbReference>
<dbReference type="GO" id="GO:0070403">
    <property type="term" value="F:NAD+ binding"/>
    <property type="evidence" value="ECO:0007669"/>
    <property type="project" value="InterPro"/>
</dbReference>
<evidence type="ECO:0000259" key="4">
    <source>
        <dbReference type="PROSITE" id="PS51176"/>
    </source>
</evidence>
<evidence type="ECO:0000313" key="5">
    <source>
        <dbReference type="EMBL" id="AKH21206.1"/>
    </source>
</evidence>
<dbReference type="Proteomes" id="UP000034410">
    <property type="component" value="Chromosome"/>
</dbReference>
<dbReference type="GO" id="GO:0046417">
    <property type="term" value="P:chorismate metabolic process"/>
    <property type="evidence" value="ECO:0007669"/>
    <property type="project" value="InterPro"/>
</dbReference>
<protein>
    <recommendedName>
        <fullName evidence="1">chorismate mutase</fullName>
        <ecNumber evidence="1">5.4.99.5</ecNumber>
    </recommendedName>
</protein>
<dbReference type="EC" id="5.4.99.5" evidence="1"/>
<dbReference type="InterPro" id="IPR046826">
    <property type="entry name" value="PDH_N"/>
</dbReference>
<dbReference type="InterPro" id="IPR036979">
    <property type="entry name" value="CM_dom_sf"/>
</dbReference>
<keyword evidence="2" id="KW-0560">Oxidoreductase</keyword>
<dbReference type="GO" id="GO:0008977">
    <property type="term" value="F:prephenate dehydrogenase (NAD+) activity"/>
    <property type="evidence" value="ECO:0007669"/>
    <property type="project" value="InterPro"/>
</dbReference>
<reference evidence="5 6" key="1">
    <citation type="journal article" date="2015" name="Genome Announc.">
        <title>Complete Genome Sequence of Sedimenticola thiotaurini Strain SIP-G1, a Polyphosphate- and Polyhydroxyalkanoate-Accumulating Sulfur-Oxidizing Gammaproteobacterium Isolated from Salt Marsh Sediments.</title>
        <authorList>
            <person name="Flood B.E."/>
            <person name="Jones D.S."/>
            <person name="Bailey J.V."/>
        </authorList>
    </citation>
    <scope>NUCLEOTIDE SEQUENCE [LARGE SCALE GENOMIC DNA]</scope>
    <source>
        <strain evidence="5 6">SIP-G1</strain>
    </source>
</reference>
<feature type="domain" description="Chorismate mutase" evidence="3">
    <location>
        <begin position="1"/>
        <end position="89"/>
    </location>
</feature>
<evidence type="ECO:0000256" key="1">
    <source>
        <dbReference type="ARBA" id="ARBA00012404"/>
    </source>
</evidence>
<sequence length="367" mass="39919">MKDLQALREQLSRLDVELLEMVARRQAIVAEIGRVKSSAGRGTRDYAREKEVLELARRTARRVGLDEDVGEEMFRLLIRASLAAQELDKVTSQGVGSGKRALVIGGSGQMGQWFVRFLDAQGYSVEICDPQPARSTHVRFPSLAESPLTHDLIVVAAPIHQTVDVLEQLAERQPSGTVFDISSLKGPLAGALQKLRAAGCHVTSIHPMFGPDTELLSGRNVVFVDLGDPQATAVVQELFASTMVEQVNMSLDGHDRAMAYVLGLSHAVNIAFFNALSQSGEQVEALATLSSSTFDAQMDVASRVAEENPYLYFEIQSLNAHSPRALVTLLNAVTQVAGRVLDGDEQGFVDLMAQGKAFLARRPEDRP</sequence>
<dbReference type="PROSITE" id="PS51168">
    <property type="entry name" value="CHORISMATE_MUT_2"/>
    <property type="match status" value="1"/>
</dbReference>
<dbReference type="SMART" id="SM00830">
    <property type="entry name" value="CM_2"/>
    <property type="match status" value="1"/>
</dbReference>
<dbReference type="Gene3D" id="3.40.50.720">
    <property type="entry name" value="NAD(P)-binding Rossmann-like Domain"/>
    <property type="match status" value="1"/>
</dbReference>
<dbReference type="InterPro" id="IPR046825">
    <property type="entry name" value="PDH_C"/>
</dbReference>
<evidence type="ECO:0000313" key="6">
    <source>
        <dbReference type="Proteomes" id="UP000034410"/>
    </source>
</evidence>
<accession>A0A0F7JXK7</accession>
<evidence type="ECO:0000259" key="3">
    <source>
        <dbReference type="PROSITE" id="PS51168"/>
    </source>
</evidence>
<dbReference type="InterPro" id="IPR002701">
    <property type="entry name" value="CM_II_prokaryot"/>
</dbReference>
<dbReference type="GO" id="GO:0004665">
    <property type="term" value="F:prephenate dehydrogenase (NADP+) activity"/>
    <property type="evidence" value="ECO:0007669"/>
    <property type="project" value="InterPro"/>
</dbReference>
<dbReference type="EMBL" id="CP011412">
    <property type="protein sequence ID" value="AKH21206.1"/>
    <property type="molecule type" value="Genomic_DNA"/>
</dbReference>
<dbReference type="InterPro" id="IPR008927">
    <property type="entry name" value="6-PGluconate_DH-like_C_sf"/>
</dbReference>
<dbReference type="OrthoDB" id="5939631at2"/>
<dbReference type="PANTHER" id="PTHR21363:SF0">
    <property type="entry name" value="PREPHENATE DEHYDROGENASE [NADP(+)]"/>
    <property type="match status" value="1"/>
</dbReference>
<dbReference type="Pfam" id="PF02153">
    <property type="entry name" value="PDH_N"/>
    <property type="match status" value="1"/>
</dbReference>
<dbReference type="Gene3D" id="1.20.59.10">
    <property type="entry name" value="Chorismate mutase"/>
    <property type="match status" value="1"/>
</dbReference>
<dbReference type="GO" id="GO:0004106">
    <property type="term" value="F:chorismate mutase activity"/>
    <property type="evidence" value="ECO:0007669"/>
    <property type="project" value="UniProtKB-EC"/>
</dbReference>
<dbReference type="SUPFAM" id="SSF48600">
    <property type="entry name" value="Chorismate mutase II"/>
    <property type="match status" value="1"/>
</dbReference>
<dbReference type="PANTHER" id="PTHR21363">
    <property type="entry name" value="PREPHENATE DEHYDROGENASE"/>
    <property type="match status" value="1"/>
</dbReference>
<dbReference type="SUPFAM" id="SSF51735">
    <property type="entry name" value="NAD(P)-binding Rossmann-fold domains"/>
    <property type="match status" value="1"/>
</dbReference>
<dbReference type="GO" id="GO:0006571">
    <property type="term" value="P:tyrosine biosynthetic process"/>
    <property type="evidence" value="ECO:0007669"/>
    <property type="project" value="InterPro"/>
</dbReference>
<dbReference type="InterPro" id="IPR036291">
    <property type="entry name" value="NAD(P)-bd_dom_sf"/>
</dbReference>
<dbReference type="AlphaFoldDB" id="A0A0F7JXK7"/>
<dbReference type="InterPro" id="IPR036263">
    <property type="entry name" value="Chorismate_II_sf"/>
</dbReference>
<dbReference type="Gene3D" id="1.10.3660.10">
    <property type="entry name" value="6-phosphogluconate dehydrogenase C-terminal like domain"/>
    <property type="match status" value="1"/>
</dbReference>
<dbReference type="InterPro" id="IPR003099">
    <property type="entry name" value="Prephen_DH"/>
</dbReference>
<name>A0A0F7JXK7_9GAMM</name>
<feature type="domain" description="Prephenate/arogenate dehydrogenase" evidence="4">
    <location>
        <begin position="99"/>
        <end position="367"/>
    </location>
</feature>
<dbReference type="KEGG" id="seds:AAY24_13490"/>
<organism evidence="5 6">
    <name type="scientific">Sedimenticola thiotaurini</name>
    <dbReference type="NCBI Taxonomy" id="1543721"/>
    <lineage>
        <taxon>Bacteria</taxon>
        <taxon>Pseudomonadati</taxon>
        <taxon>Pseudomonadota</taxon>
        <taxon>Gammaproteobacteria</taxon>
        <taxon>Chromatiales</taxon>
        <taxon>Sedimenticolaceae</taxon>
        <taxon>Sedimenticola</taxon>
    </lineage>
</organism>
<dbReference type="InterPro" id="IPR050812">
    <property type="entry name" value="Preph/Arog_dehydrog"/>
</dbReference>